<dbReference type="Proteomes" id="UP000237000">
    <property type="component" value="Unassembled WGS sequence"/>
</dbReference>
<dbReference type="InParanoid" id="A0A2P5FWV7"/>
<keyword evidence="2" id="KW-1185">Reference proteome</keyword>
<sequence length="126" mass="13857">MDQHDHKPPRRAILTLNKEYYGSKLIYYTRVEIGSTHPKTVAHVPVDLGGKSLLYTYDNGYNASSLSSFVQSAVPPNAGNGFASSVIDGDLGEDVFTINYTMDGMRLASFLHTPRRLPFACVGLMT</sequence>
<name>A0A2P5FWV7_TREOI</name>
<dbReference type="AlphaFoldDB" id="A0A2P5FWV7"/>
<evidence type="ECO:0000313" key="1">
    <source>
        <dbReference type="EMBL" id="POO02264.1"/>
    </source>
</evidence>
<dbReference type="EMBL" id="JXTC01000005">
    <property type="protein sequence ID" value="POO02264.1"/>
    <property type="molecule type" value="Genomic_DNA"/>
</dbReference>
<evidence type="ECO:0000313" key="2">
    <source>
        <dbReference type="Proteomes" id="UP000237000"/>
    </source>
</evidence>
<gene>
    <name evidence="1" type="ORF">TorRG33x02_020480</name>
</gene>
<reference evidence="2" key="1">
    <citation type="submission" date="2016-06" db="EMBL/GenBank/DDBJ databases">
        <title>Parallel loss of symbiosis genes in relatives of nitrogen-fixing non-legume Parasponia.</title>
        <authorList>
            <person name="Van Velzen R."/>
            <person name="Holmer R."/>
            <person name="Bu F."/>
            <person name="Rutten L."/>
            <person name="Van Zeijl A."/>
            <person name="Liu W."/>
            <person name="Santuari L."/>
            <person name="Cao Q."/>
            <person name="Sharma T."/>
            <person name="Shen D."/>
            <person name="Roswanjaya Y."/>
            <person name="Wardhani T."/>
            <person name="Kalhor M.S."/>
            <person name="Jansen J."/>
            <person name="Van den Hoogen J."/>
            <person name="Gungor B."/>
            <person name="Hartog M."/>
            <person name="Hontelez J."/>
            <person name="Verver J."/>
            <person name="Yang W.-C."/>
            <person name="Schijlen E."/>
            <person name="Repin R."/>
            <person name="Schilthuizen M."/>
            <person name="Schranz E."/>
            <person name="Heidstra R."/>
            <person name="Miyata K."/>
            <person name="Fedorova E."/>
            <person name="Kohlen W."/>
            <person name="Bisseling T."/>
            <person name="Smit S."/>
            <person name="Geurts R."/>
        </authorList>
    </citation>
    <scope>NUCLEOTIDE SEQUENCE [LARGE SCALE GENOMIC DNA]</scope>
    <source>
        <strain evidence="2">cv. RG33-2</strain>
    </source>
</reference>
<proteinExistence type="predicted"/>
<accession>A0A2P5FWV7</accession>
<comment type="caution">
    <text evidence="1">The sequence shown here is derived from an EMBL/GenBank/DDBJ whole genome shotgun (WGS) entry which is preliminary data.</text>
</comment>
<organism evidence="1 2">
    <name type="scientific">Trema orientale</name>
    <name type="common">Charcoal tree</name>
    <name type="synonym">Celtis orientalis</name>
    <dbReference type="NCBI Taxonomy" id="63057"/>
    <lineage>
        <taxon>Eukaryota</taxon>
        <taxon>Viridiplantae</taxon>
        <taxon>Streptophyta</taxon>
        <taxon>Embryophyta</taxon>
        <taxon>Tracheophyta</taxon>
        <taxon>Spermatophyta</taxon>
        <taxon>Magnoliopsida</taxon>
        <taxon>eudicotyledons</taxon>
        <taxon>Gunneridae</taxon>
        <taxon>Pentapetalae</taxon>
        <taxon>rosids</taxon>
        <taxon>fabids</taxon>
        <taxon>Rosales</taxon>
        <taxon>Cannabaceae</taxon>
        <taxon>Trema</taxon>
    </lineage>
</organism>
<protein>
    <submittedName>
        <fullName evidence="1">Uncharacterized protein</fullName>
    </submittedName>
</protein>